<dbReference type="GO" id="GO:0032446">
    <property type="term" value="P:protein modification by small protein conjugation"/>
    <property type="evidence" value="ECO:0007669"/>
    <property type="project" value="TreeGrafter"/>
</dbReference>
<keyword evidence="3 7" id="KW-0813">Transport</keyword>
<evidence type="ECO:0000313" key="11">
    <source>
        <dbReference type="EMBL" id="PRT56201.1"/>
    </source>
</evidence>
<dbReference type="PANTHER" id="PTHR10953">
    <property type="entry name" value="UBIQUITIN-ACTIVATING ENZYME E1"/>
    <property type="match status" value="1"/>
</dbReference>
<dbReference type="EMBL" id="NDIQ01000022">
    <property type="protein sequence ID" value="PRT56201.1"/>
    <property type="molecule type" value="Genomic_DNA"/>
</dbReference>
<dbReference type="InterPro" id="IPR035985">
    <property type="entry name" value="Ubiquitin-activating_enz"/>
</dbReference>
<dbReference type="Pfam" id="PF00899">
    <property type="entry name" value="ThiF"/>
    <property type="match status" value="1"/>
</dbReference>
<proteinExistence type="inferred from homology"/>
<evidence type="ECO:0000259" key="9">
    <source>
        <dbReference type="Pfam" id="PF00899"/>
    </source>
</evidence>
<dbReference type="InterPro" id="IPR000594">
    <property type="entry name" value="ThiF_NAD_FAD-bd"/>
</dbReference>
<dbReference type="GO" id="GO:0000422">
    <property type="term" value="P:autophagy of mitochondrion"/>
    <property type="evidence" value="ECO:0007669"/>
    <property type="project" value="TreeGrafter"/>
</dbReference>
<feature type="region of interest" description="Disordered" evidence="8">
    <location>
        <begin position="479"/>
        <end position="499"/>
    </location>
</feature>
<evidence type="ECO:0000256" key="4">
    <source>
        <dbReference type="ARBA" id="ARBA00022927"/>
    </source>
</evidence>
<evidence type="ECO:0000256" key="6">
    <source>
        <dbReference type="PIRSR" id="PIRSR606285-1"/>
    </source>
</evidence>
<evidence type="ECO:0000256" key="5">
    <source>
        <dbReference type="ARBA" id="ARBA00023006"/>
    </source>
</evidence>
<evidence type="ECO:0000256" key="3">
    <source>
        <dbReference type="ARBA" id="ARBA00022448"/>
    </source>
</evidence>
<dbReference type="GO" id="GO:0000045">
    <property type="term" value="P:autophagosome assembly"/>
    <property type="evidence" value="ECO:0007669"/>
    <property type="project" value="TreeGrafter"/>
</dbReference>
<reference evidence="11 12" key="1">
    <citation type="submission" date="2017-04" db="EMBL/GenBank/DDBJ databases">
        <title>Genome sequencing of [Candida] sorbophila.</title>
        <authorList>
            <person name="Ahn J.O."/>
        </authorList>
    </citation>
    <scope>NUCLEOTIDE SEQUENCE [LARGE SCALE GENOMIC DNA]</scope>
    <source>
        <strain evidence="11 12">DS02</strain>
    </source>
</reference>
<dbReference type="Pfam" id="PF16420">
    <property type="entry name" value="ATG7_N"/>
    <property type="match status" value="1"/>
</dbReference>
<dbReference type="Gene3D" id="3.40.140.70">
    <property type="entry name" value="Ubiquitin-like modifier-activating enzyme ATG7 N-terminal domain"/>
    <property type="match status" value="1"/>
</dbReference>
<evidence type="ECO:0000256" key="8">
    <source>
        <dbReference type="SAM" id="MobiDB-lite"/>
    </source>
</evidence>
<dbReference type="RefSeq" id="XP_024666146.1">
    <property type="nucleotide sequence ID" value="XM_024810378.1"/>
</dbReference>
<dbReference type="InterPro" id="IPR045886">
    <property type="entry name" value="ThiF/MoeB/HesA"/>
</dbReference>
<evidence type="ECO:0000313" key="12">
    <source>
        <dbReference type="Proteomes" id="UP000238350"/>
    </source>
</evidence>
<feature type="active site" description="Glycyl thioester intermediate" evidence="6">
    <location>
        <position position="527"/>
    </location>
</feature>
<evidence type="ECO:0000256" key="2">
    <source>
        <dbReference type="ARBA" id="ARBA00017647"/>
    </source>
</evidence>
<name>A0A2T0FMI9_9ASCO</name>
<keyword evidence="5 7" id="KW-0072">Autophagy</keyword>
<dbReference type="NCBIfam" id="TIGR01381">
    <property type="entry name" value="E1_like_apg7"/>
    <property type="match status" value="1"/>
</dbReference>
<evidence type="ECO:0000256" key="1">
    <source>
        <dbReference type="ARBA" id="ARBA00010931"/>
    </source>
</evidence>
<dbReference type="InterPro" id="IPR032197">
    <property type="entry name" value="Atg7_N"/>
</dbReference>
<evidence type="ECO:0000259" key="10">
    <source>
        <dbReference type="Pfam" id="PF16420"/>
    </source>
</evidence>
<dbReference type="STRING" id="45607.A0A2T0FMI9"/>
<dbReference type="InterPro" id="IPR042522">
    <property type="entry name" value="Atg7_N_1"/>
</dbReference>
<dbReference type="FunFam" id="3.40.50.720:FF:000243">
    <property type="entry name" value="Ubiquitin-like modifier-activating enzyme ATG7"/>
    <property type="match status" value="1"/>
</dbReference>
<dbReference type="GO" id="GO:0019779">
    <property type="term" value="F:Atg8 activating enzyme activity"/>
    <property type="evidence" value="ECO:0007669"/>
    <property type="project" value="TreeGrafter"/>
</dbReference>
<dbReference type="AlphaFoldDB" id="A0A2T0FMI9"/>
<dbReference type="SUPFAM" id="SSF69572">
    <property type="entry name" value="Activating enzymes of the ubiquitin-like proteins"/>
    <property type="match status" value="1"/>
</dbReference>
<keyword evidence="12" id="KW-1185">Reference proteome</keyword>
<feature type="domain" description="Ubiquitin-like modifier-activating enzyme Atg7 N-terminal" evidence="10">
    <location>
        <begin position="1"/>
        <end position="292"/>
    </location>
</feature>
<organism evidence="11 12">
    <name type="scientific">Wickerhamiella sorbophila</name>
    <dbReference type="NCBI Taxonomy" id="45607"/>
    <lineage>
        <taxon>Eukaryota</taxon>
        <taxon>Fungi</taxon>
        <taxon>Dikarya</taxon>
        <taxon>Ascomycota</taxon>
        <taxon>Saccharomycotina</taxon>
        <taxon>Dipodascomycetes</taxon>
        <taxon>Dipodascales</taxon>
        <taxon>Trichomonascaceae</taxon>
        <taxon>Wickerhamiella</taxon>
    </lineage>
</organism>
<comment type="subcellular location">
    <subcellularLocation>
        <location evidence="7">Cytoplasm</location>
    </subcellularLocation>
    <subcellularLocation>
        <location evidence="7">Preautophagosomal structure</location>
    </subcellularLocation>
</comment>
<dbReference type="GO" id="GO:0034727">
    <property type="term" value="P:piecemeal microautophagy of the nucleus"/>
    <property type="evidence" value="ECO:0007669"/>
    <property type="project" value="TreeGrafter"/>
</dbReference>
<dbReference type="GO" id="GO:0019778">
    <property type="term" value="F:Atg12 activating enzyme activity"/>
    <property type="evidence" value="ECO:0007669"/>
    <property type="project" value="TreeGrafter"/>
</dbReference>
<dbReference type="PANTHER" id="PTHR10953:SF3">
    <property type="entry name" value="UBIQUITIN-LIKE MODIFIER-ACTIVATING ENZYME ATG7"/>
    <property type="match status" value="1"/>
</dbReference>
<keyword evidence="7" id="KW-0833">Ubl conjugation pathway</keyword>
<keyword evidence="4 7" id="KW-0653">Protein transport</keyword>
<dbReference type="GO" id="GO:0015031">
    <property type="term" value="P:protein transport"/>
    <property type="evidence" value="ECO:0007669"/>
    <property type="project" value="UniProtKB-UniRule"/>
</dbReference>
<keyword evidence="7" id="KW-0963">Cytoplasm</keyword>
<feature type="domain" description="THIF-type NAD/FAD binding fold" evidence="9">
    <location>
        <begin position="313"/>
        <end position="562"/>
    </location>
</feature>
<comment type="subunit">
    <text evidence="7">Homodimer.</text>
</comment>
<dbReference type="GO" id="GO:0000407">
    <property type="term" value="C:phagophore assembly site"/>
    <property type="evidence" value="ECO:0007669"/>
    <property type="project" value="UniProtKB-SubCell"/>
</dbReference>
<dbReference type="GeneID" id="36517569"/>
<comment type="caution">
    <text evidence="11">The sequence shown here is derived from an EMBL/GenBank/DDBJ whole genome shotgun (WGS) entry which is preliminary data.</text>
</comment>
<dbReference type="Gene3D" id="3.40.50.720">
    <property type="entry name" value="NAD(P)-binding Rossmann-like Domain"/>
    <property type="match status" value="1"/>
</dbReference>
<gene>
    <name evidence="11" type="ORF">B9G98_03821</name>
</gene>
<sequence>MSFTPIKSFVDPTFFSELAKFKLETAKLSEATVDISGSMSVPVAGGRPAALRLSRDSFASDSPAVSSSLLSFDIPGKLTNLNTIEGFKELDKAGLLKGHADELISAFETKEIFKDLRQLLQFHVITFSDLKKYKYYYWFCFPALAWKSRARRISGGDVHLNEMIAKWTRNQSQSDQLIFIINDNGTELLPFANLQFSRPEGMLKIGMIDFASTEAIGYPWHLHNLVALLKKLGFDRAEVYIYRDHPSQVKVTLSSYWIEIGLDGTDLSNHGSVGWERTSEGKLMPKVSDLAALASPLDLASQAVDLNLKLMKWRAAPQINLDILKSTSCLLLGAGTLGCYVSRGLMAWGVRKITFIDNGTVSYSNPVRQPLYTLEDCIAGAYKAEAAAKALTRVYPGVDAHGLRLDVPMAGHPVTNELKQHEDYVQLLEQVRKHDVIFLLMDSRESRWLPTVMSSALGKLVINVAIGFDSYVVMRHGCQTQSPRTEAEPTTQEDDRETSAEPLGCYFCNDVVAPIDSTSRQSLDQMCTVTRPGVAQLASGHAVELFASVLQHDLGKKAPANATSTLGPVYHQLRGFLTNHDTMPIWGPAFEQCSACGREVIDTFTADGWEFVKRALNDNEYLSELSGLRDLQEGAAALELESDDGLE</sequence>
<protein>
    <recommendedName>
        <fullName evidence="2 7">Ubiquitin-like modifier-activating enzyme ATG7</fullName>
    </recommendedName>
    <alternativeName>
        <fullName evidence="7">Autophagy-related protein 7</fullName>
    </alternativeName>
</protein>
<feature type="compositionally biased region" description="Polar residues" evidence="8">
    <location>
        <begin position="479"/>
        <end position="490"/>
    </location>
</feature>
<dbReference type="InterPro" id="IPR042523">
    <property type="entry name" value="Atg7_N_2"/>
</dbReference>
<dbReference type="GO" id="GO:0006995">
    <property type="term" value="P:cellular response to nitrogen starvation"/>
    <property type="evidence" value="ECO:0007669"/>
    <property type="project" value="TreeGrafter"/>
</dbReference>
<evidence type="ECO:0000256" key="7">
    <source>
        <dbReference type="RuleBase" id="RU366022"/>
    </source>
</evidence>
<dbReference type="OrthoDB" id="338614at2759"/>
<accession>A0A2T0FMI9</accession>
<dbReference type="Proteomes" id="UP000238350">
    <property type="component" value="Unassembled WGS sequence"/>
</dbReference>
<comment type="function">
    <text evidence="7">E1-like activating enzyme involved in the 2 ubiquitin-like systems required for cytoplasm to vacuole transport (Cvt) and autophagy. Activates ATG12 for its conjugation with ATG5 and ATG8 for its conjugation with phosphatidylethanolamine. Both systems are needed for the ATG8 association to Cvt vesicles and autophagosomes membranes. Autophagy is essential for maintenance of amino acid levels and protein synthesis under nitrogen starvation. Required for selective autophagic degradation of the nucleus (nucleophagy) as well as for mitophagy which contributes to regulate mitochondrial quantity and quality by eliminating the mitochondria to a basal level to fulfill cellular energy requirements and preventing excess ROS production.</text>
</comment>
<dbReference type="Gene3D" id="3.40.140.100">
    <property type="entry name" value="Ubiquitin-like modifier-activating enzyme ATG7 C-terminal domain"/>
    <property type="match status" value="1"/>
</dbReference>
<comment type="similarity">
    <text evidence="1 7">Belongs to the ATG7 family.</text>
</comment>
<dbReference type="InterPro" id="IPR006285">
    <property type="entry name" value="Atg7"/>
</dbReference>